<dbReference type="InParanoid" id="A0A0C3BQ95"/>
<dbReference type="HOGENOM" id="CLU_1723077_0_0_1"/>
<evidence type="ECO:0000313" key="1">
    <source>
        <dbReference type="EMBL" id="KIM79502.1"/>
    </source>
</evidence>
<dbReference type="AlphaFoldDB" id="A0A0C3BQ95"/>
<reference evidence="1 2" key="1">
    <citation type="submission" date="2014-04" db="EMBL/GenBank/DDBJ databases">
        <authorList>
            <consortium name="DOE Joint Genome Institute"/>
            <person name="Kuo A."/>
            <person name="Tarkka M."/>
            <person name="Buscot F."/>
            <person name="Kohler A."/>
            <person name="Nagy L.G."/>
            <person name="Floudas D."/>
            <person name="Copeland A."/>
            <person name="Barry K.W."/>
            <person name="Cichocki N."/>
            <person name="Veneault-Fourrey C."/>
            <person name="LaButti K."/>
            <person name="Lindquist E.A."/>
            <person name="Lipzen A."/>
            <person name="Lundell T."/>
            <person name="Morin E."/>
            <person name="Murat C."/>
            <person name="Sun H."/>
            <person name="Tunlid A."/>
            <person name="Henrissat B."/>
            <person name="Grigoriev I.V."/>
            <person name="Hibbett D.S."/>
            <person name="Martin F."/>
            <person name="Nordberg H.P."/>
            <person name="Cantor M.N."/>
            <person name="Hua S.X."/>
        </authorList>
    </citation>
    <scope>NUCLEOTIDE SEQUENCE [LARGE SCALE GENOMIC DNA]</scope>
    <source>
        <strain evidence="1 2">F 1598</strain>
    </source>
</reference>
<proteinExistence type="predicted"/>
<dbReference type="Proteomes" id="UP000054166">
    <property type="component" value="Unassembled WGS sequence"/>
</dbReference>
<dbReference type="EMBL" id="KN833009">
    <property type="protein sequence ID" value="KIM79502.1"/>
    <property type="molecule type" value="Genomic_DNA"/>
</dbReference>
<sequence length="152" mass="17670">MNPDSQPVAQGRRSDLHEYWQIYISRVRTLEFVDSESCVEYLQQSLTDEFTDLLAENAAPALINIIIIICCWELLCVVHPWQCNPKFTNPAEPQNRHSGFKQRIHVACHQSWVPNISNKTKWLQARFSGRSAESSILMSVRNNREKFFLGYD</sequence>
<gene>
    <name evidence="1" type="ORF">PILCRDRAFT_558288</name>
</gene>
<protein>
    <submittedName>
        <fullName evidence="1">Uncharacterized protein</fullName>
    </submittedName>
</protein>
<accession>A0A0C3BQ95</accession>
<keyword evidence="2" id="KW-1185">Reference proteome</keyword>
<name>A0A0C3BQ95_PILCF</name>
<reference evidence="2" key="2">
    <citation type="submission" date="2015-01" db="EMBL/GenBank/DDBJ databases">
        <title>Evolutionary Origins and Diversification of the Mycorrhizal Mutualists.</title>
        <authorList>
            <consortium name="DOE Joint Genome Institute"/>
            <consortium name="Mycorrhizal Genomics Consortium"/>
            <person name="Kohler A."/>
            <person name="Kuo A."/>
            <person name="Nagy L.G."/>
            <person name="Floudas D."/>
            <person name="Copeland A."/>
            <person name="Barry K.W."/>
            <person name="Cichocki N."/>
            <person name="Veneault-Fourrey C."/>
            <person name="LaButti K."/>
            <person name="Lindquist E.A."/>
            <person name="Lipzen A."/>
            <person name="Lundell T."/>
            <person name="Morin E."/>
            <person name="Murat C."/>
            <person name="Riley R."/>
            <person name="Ohm R."/>
            <person name="Sun H."/>
            <person name="Tunlid A."/>
            <person name="Henrissat B."/>
            <person name="Grigoriev I.V."/>
            <person name="Hibbett D.S."/>
            <person name="Martin F."/>
        </authorList>
    </citation>
    <scope>NUCLEOTIDE SEQUENCE [LARGE SCALE GENOMIC DNA]</scope>
    <source>
        <strain evidence="2">F 1598</strain>
    </source>
</reference>
<organism evidence="1 2">
    <name type="scientific">Piloderma croceum (strain F 1598)</name>
    <dbReference type="NCBI Taxonomy" id="765440"/>
    <lineage>
        <taxon>Eukaryota</taxon>
        <taxon>Fungi</taxon>
        <taxon>Dikarya</taxon>
        <taxon>Basidiomycota</taxon>
        <taxon>Agaricomycotina</taxon>
        <taxon>Agaricomycetes</taxon>
        <taxon>Agaricomycetidae</taxon>
        <taxon>Atheliales</taxon>
        <taxon>Atheliaceae</taxon>
        <taxon>Piloderma</taxon>
    </lineage>
</organism>
<evidence type="ECO:0000313" key="2">
    <source>
        <dbReference type="Proteomes" id="UP000054166"/>
    </source>
</evidence>